<dbReference type="KEGG" id="pchm:VFPPC_15298"/>
<dbReference type="GeneID" id="28857045"/>
<protein>
    <submittedName>
        <fullName evidence="1">Uncharacterized protein</fullName>
    </submittedName>
</protein>
<dbReference type="Proteomes" id="UP000078397">
    <property type="component" value="Unassembled WGS sequence"/>
</dbReference>
<dbReference type="EMBL" id="LSBJ02000001">
    <property type="protein sequence ID" value="OAQ73398.1"/>
    <property type="molecule type" value="Genomic_DNA"/>
</dbReference>
<comment type="caution">
    <text evidence="1">The sequence shown here is derived from an EMBL/GenBank/DDBJ whole genome shotgun (WGS) entry which is preliminary data.</text>
</comment>
<evidence type="ECO:0000313" key="2">
    <source>
        <dbReference type="Proteomes" id="UP000078397"/>
    </source>
</evidence>
<dbReference type="AlphaFoldDB" id="A0A179G781"/>
<keyword evidence="2" id="KW-1185">Reference proteome</keyword>
<proteinExistence type="predicted"/>
<name>A0A179G781_METCM</name>
<sequence>MWQPWTTWEQCEGHIRLTAPCAWIEWEVISIWLIKDVAACGVTCTSIVNFEVSDEYPYISLCTHGRPTDCIYDVELLDFTIRGKGKGF</sequence>
<gene>
    <name evidence="1" type="ORF">VFPPC_15298</name>
</gene>
<accession>A0A179G781</accession>
<reference evidence="1 2" key="1">
    <citation type="journal article" date="2016" name="PLoS Pathog.">
        <title>Biosynthesis of antibiotic leucinostatins in bio-control fungus Purpureocillium lilacinum and their inhibition on phytophthora revealed by genome mining.</title>
        <authorList>
            <person name="Wang G."/>
            <person name="Liu Z."/>
            <person name="Lin R."/>
            <person name="Li E."/>
            <person name="Mao Z."/>
            <person name="Ling J."/>
            <person name="Yang Y."/>
            <person name="Yin W.B."/>
            <person name="Xie B."/>
        </authorList>
    </citation>
    <scope>NUCLEOTIDE SEQUENCE [LARGE SCALE GENOMIC DNA]</scope>
    <source>
        <strain evidence="1">170</strain>
    </source>
</reference>
<organism evidence="1 2">
    <name type="scientific">Pochonia chlamydosporia 170</name>
    <dbReference type="NCBI Taxonomy" id="1380566"/>
    <lineage>
        <taxon>Eukaryota</taxon>
        <taxon>Fungi</taxon>
        <taxon>Dikarya</taxon>
        <taxon>Ascomycota</taxon>
        <taxon>Pezizomycotina</taxon>
        <taxon>Sordariomycetes</taxon>
        <taxon>Hypocreomycetidae</taxon>
        <taxon>Hypocreales</taxon>
        <taxon>Clavicipitaceae</taxon>
        <taxon>Pochonia</taxon>
    </lineage>
</organism>
<evidence type="ECO:0000313" key="1">
    <source>
        <dbReference type="EMBL" id="OAQ73398.1"/>
    </source>
</evidence>
<dbReference type="RefSeq" id="XP_018149481.1">
    <property type="nucleotide sequence ID" value="XM_018293051.1"/>
</dbReference>